<proteinExistence type="predicted"/>
<dbReference type="Proteomes" id="UP001060085">
    <property type="component" value="Linkage Group LG01"/>
</dbReference>
<gene>
    <name evidence="1" type="ORF">M9H77_01155</name>
</gene>
<sequence length="581" mass="64871">MSRCFPFPPPGYEKKARPDEDANFLKKEKHKEKKHKKDKKDKEKKEKREKKDKESNGEKSREKKDRKRKHKERDKHKEKKKKDSKETKVIGSSSRQNGEKFAPTGIPVDQSQNGSLLLGLEKRVENQNGAREIRSVNNDSANEHSVRSSGKELESGLVLVAEGDQKVKDSTQEVRVPNGQSLKFSTKHLQNGFLGHIRAKEQKVVGEALCQEEHSKKRKERKDKKKDKSSDGRGDKHKDGDRERKSKSKDKKKKKEEKVKEVSTLPIENGSSNVDIQKDRGSYLFKDRNSNNGNLGKRKEPEMNGFVHGNGSPINKLPRPLPSSKPGQNGGKNDASSPGIQFVMAKEAAVLKPKLDAKASCSGSAFENGTKFNNRQTVNSFAPERQEAINNHLDKASESLSSLQPSPGIGTKLEHRQPAMNVASKEGMVTNHKLNKKILSSQSVAENGRKLESSKPSNFLSAETPRAVSKPKLDDQDLRINGLVLKNPGACSTKLSPVAELLKETVEKPPHPDAKYLPSILSVPEVQWSDYDDQEWLFSKDCHSGMKPKVSAASKESKHVWAEALQLESADVTALPYVIPY</sequence>
<protein>
    <submittedName>
        <fullName evidence="1">Uncharacterized protein</fullName>
    </submittedName>
</protein>
<accession>A0ACC0C4P8</accession>
<comment type="caution">
    <text evidence="1">The sequence shown here is derived from an EMBL/GenBank/DDBJ whole genome shotgun (WGS) entry which is preliminary data.</text>
</comment>
<organism evidence="1 2">
    <name type="scientific">Catharanthus roseus</name>
    <name type="common">Madagascar periwinkle</name>
    <name type="synonym">Vinca rosea</name>
    <dbReference type="NCBI Taxonomy" id="4058"/>
    <lineage>
        <taxon>Eukaryota</taxon>
        <taxon>Viridiplantae</taxon>
        <taxon>Streptophyta</taxon>
        <taxon>Embryophyta</taxon>
        <taxon>Tracheophyta</taxon>
        <taxon>Spermatophyta</taxon>
        <taxon>Magnoliopsida</taxon>
        <taxon>eudicotyledons</taxon>
        <taxon>Gunneridae</taxon>
        <taxon>Pentapetalae</taxon>
        <taxon>asterids</taxon>
        <taxon>lamiids</taxon>
        <taxon>Gentianales</taxon>
        <taxon>Apocynaceae</taxon>
        <taxon>Rauvolfioideae</taxon>
        <taxon>Vinceae</taxon>
        <taxon>Catharanthinae</taxon>
        <taxon>Catharanthus</taxon>
    </lineage>
</organism>
<reference evidence="2" key="1">
    <citation type="journal article" date="2023" name="Nat. Plants">
        <title>Single-cell RNA sequencing provides a high-resolution roadmap for understanding the multicellular compartmentation of specialized metabolism.</title>
        <authorList>
            <person name="Sun S."/>
            <person name="Shen X."/>
            <person name="Li Y."/>
            <person name="Li Y."/>
            <person name="Wang S."/>
            <person name="Li R."/>
            <person name="Zhang H."/>
            <person name="Shen G."/>
            <person name="Guo B."/>
            <person name="Wei J."/>
            <person name="Xu J."/>
            <person name="St-Pierre B."/>
            <person name="Chen S."/>
            <person name="Sun C."/>
        </authorList>
    </citation>
    <scope>NUCLEOTIDE SEQUENCE [LARGE SCALE GENOMIC DNA]</scope>
</reference>
<evidence type="ECO:0000313" key="2">
    <source>
        <dbReference type="Proteomes" id="UP001060085"/>
    </source>
</evidence>
<keyword evidence="2" id="KW-1185">Reference proteome</keyword>
<evidence type="ECO:0000313" key="1">
    <source>
        <dbReference type="EMBL" id="KAI5679928.1"/>
    </source>
</evidence>
<name>A0ACC0C4P8_CATRO</name>
<dbReference type="EMBL" id="CM044701">
    <property type="protein sequence ID" value="KAI5679928.1"/>
    <property type="molecule type" value="Genomic_DNA"/>
</dbReference>